<evidence type="ECO:0000313" key="2">
    <source>
        <dbReference type="EMBL" id="MFC6591046.1"/>
    </source>
</evidence>
<comment type="caution">
    <text evidence="2">The sequence shown here is derived from an EMBL/GenBank/DDBJ whole genome shotgun (WGS) entry which is preliminary data.</text>
</comment>
<dbReference type="EMBL" id="JBHSWD010000001">
    <property type="protein sequence ID" value="MFC6591046.1"/>
    <property type="molecule type" value="Genomic_DNA"/>
</dbReference>
<gene>
    <name evidence="2" type="ORF">ACFP81_02690</name>
</gene>
<keyword evidence="1" id="KW-1133">Transmembrane helix</keyword>
<accession>A0ABW1Y9R3</accession>
<name>A0ABW1Y9R3_9DEIO</name>
<evidence type="ECO:0000313" key="3">
    <source>
        <dbReference type="Proteomes" id="UP001596297"/>
    </source>
</evidence>
<keyword evidence="1" id="KW-0472">Membrane</keyword>
<evidence type="ECO:0000256" key="1">
    <source>
        <dbReference type="SAM" id="Phobius"/>
    </source>
</evidence>
<keyword evidence="1" id="KW-0812">Transmembrane</keyword>
<protein>
    <submittedName>
        <fullName evidence="2">Uncharacterized protein</fullName>
    </submittedName>
</protein>
<dbReference type="RefSeq" id="WP_380082051.1">
    <property type="nucleotide sequence ID" value="NZ_JBHSWD010000001.1"/>
</dbReference>
<feature type="transmembrane region" description="Helical" evidence="1">
    <location>
        <begin position="65"/>
        <end position="84"/>
    </location>
</feature>
<proteinExistence type="predicted"/>
<reference evidence="3" key="1">
    <citation type="journal article" date="2019" name="Int. J. Syst. Evol. Microbiol.">
        <title>The Global Catalogue of Microorganisms (GCM) 10K type strain sequencing project: providing services to taxonomists for standard genome sequencing and annotation.</title>
        <authorList>
            <consortium name="The Broad Institute Genomics Platform"/>
            <consortium name="The Broad Institute Genome Sequencing Center for Infectious Disease"/>
            <person name="Wu L."/>
            <person name="Ma J."/>
        </authorList>
    </citation>
    <scope>NUCLEOTIDE SEQUENCE [LARGE SCALE GENOMIC DNA]</scope>
    <source>
        <strain evidence="3">CGMCC 1.15772</strain>
    </source>
</reference>
<keyword evidence="3" id="KW-1185">Reference proteome</keyword>
<feature type="transmembrane region" description="Helical" evidence="1">
    <location>
        <begin position="38"/>
        <end position="58"/>
    </location>
</feature>
<organism evidence="2 3">
    <name type="scientific">Deinococcus lacus</name>
    <dbReference type="NCBI Taxonomy" id="392561"/>
    <lineage>
        <taxon>Bacteria</taxon>
        <taxon>Thermotogati</taxon>
        <taxon>Deinococcota</taxon>
        <taxon>Deinococci</taxon>
        <taxon>Deinococcales</taxon>
        <taxon>Deinococcaceae</taxon>
        <taxon>Deinococcus</taxon>
    </lineage>
</organism>
<sequence>MLRAAFWLTALLLSPLGLLLYFLPPGMADNWAVYPLWLARASGALACAWATLLFVSGLRPDRSGLAGLVTGNLLLAATLIPAGLRLSDEIPALRTLLLVLGEGLGCLRCWPLPQRRAPYGERRDC</sequence>
<dbReference type="Proteomes" id="UP001596297">
    <property type="component" value="Unassembled WGS sequence"/>
</dbReference>